<dbReference type="EMBL" id="JANEYG010000074">
    <property type="protein sequence ID" value="KAJ8914370.1"/>
    <property type="molecule type" value="Genomic_DNA"/>
</dbReference>
<dbReference type="InterPro" id="IPR008042">
    <property type="entry name" value="Retrotrans_Pao"/>
</dbReference>
<gene>
    <name evidence="1" type="ORF">NQ315_011358</name>
</gene>
<evidence type="ECO:0008006" key="3">
    <source>
        <dbReference type="Google" id="ProtNLM"/>
    </source>
</evidence>
<evidence type="ECO:0000313" key="1">
    <source>
        <dbReference type="EMBL" id="KAJ8914370.1"/>
    </source>
</evidence>
<comment type="caution">
    <text evidence="1">The sequence shown here is derived from an EMBL/GenBank/DDBJ whole genome shotgun (WGS) entry which is preliminary data.</text>
</comment>
<dbReference type="Pfam" id="PF05380">
    <property type="entry name" value="Peptidase_A17"/>
    <property type="match status" value="1"/>
</dbReference>
<dbReference type="Proteomes" id="UP001159042">
    <property type="component" value="Unassembled WGS sequence"/>
</dbReference>
<organism evidence="1 2">
    <name type="scientific">Exocentrus adspersus</name>
    <dbReference type="NCBI Taxonomy" id="1586481"/>
    <lineage>
        <taxon>Eukaryota</taxon>
        <taxon>Metazoa</taxon>
        <taxon>Ecdysozoa</taxon>
        <taxon>Arthropoda</taxon>
        <taxon>Hexapoda</taxon>
        <taxon>Insecta</taxon>
        <taxon>Pterygota</taxon>
        <taxon>Neoptera</taxon>
        <taxon>Endopterygota</taxon>
        <taxon>Coleoptera</taxon>
        <taxon>Polyphaga</taxon>
        <taxon>Cucujiformia</taxon>
        <taxon>Chrysomeloidea</taxon>
        <taxon>Cerambycidae</taxon>
        <taxon>Lamiinae</taxon>
        <taxon>Acanthocinini</taxon>
        <taxon>Exocentrus</taxon>
    </lineage>
</organism>
<reference evidence="1 2" key="1">
    <citation type="journal article" date="2023" name="Insect Mol. Biol.">
        <title>Genome sequencing provides insights into the evolution of gene families encoding plant cell wall-degrading enzymes in longhorned beetles.</title>
        <authorList>
            <person name="Shin N.R."/>
            <person name="Okamura Y."/>
            <person name="Kirsch R."/>
            <person name="Pauchet Y."/>
        </authorList>
    </citation>
    <scope>NUCLEOTIDE SEQUENCE [LARGE SCALE GENOMIC DNA]</scope>
    <source>
        <strain evidence="1">EAD_L_NR</strain>
    </source>
</reference>
<accession>A0AAV8VJN2</accession>
<name>A0AAV8VJN2_9CUCU</name>
<protein>
    <recommendedName>
        <fullName evidence="3">Reverse transcriptase domain-containing protein</fullName>
    </recommendedName>
</protein>
<sequence length="256" mass="29402">MKSAIKCLQSLENKFQNNSDLTPQYHDFIHEYINLSHMSLVDTNTDQSQVSFYLPHHGVIRESSMTTKLRVVLTGPQNLPLEFRLMIYNFYVDDLITSFESEQEAITICKKIISVLNQSKFPLRKWVSNSPRVLQEIQDNSDPISVLFLGDNEHSKTLGIQWLGKSDMLTYHISTNTSSNSVSKRSILSDIAKIFDPLGLVGPCVILAQIIIQKFSLFLIYWLVFHQLAKPYIFDNYFNTVFQQTTTGLSNNYYLG</sequence>
<dbReference type="PANTHER" id="PTHR47331">
    <property type="entry name" value="PHD-TYPE DOMAIN-CONTAINING PROTEIN"/>
    <property type="match status" value="1"/>
</dbReference>
<evidence type="ECO:0000313" key="2">
    <source>
        <dbReference type="Proteomes" id="UP001159042"/>
    </source>
</evidence>
<dbReference type="AlphaFoldDB" id="A0AAV8VJN2"/>
<keyword evidence="2" id="KW-1185">Reference proteome</keyword>
<proteinExistence type="predicted"/>